<comment type="caution">
    <text evidence="4">The sequence shown here is derived from an EMBL/GenBank/DDBJ whole genome shotgun (WGS) entry which is preliminary data.</text>
</comment>
<dbReference type="Pfam" id="PF06609">
    <property type="entry name" value="TRI12"/>
    <property type="match status" value="2"/>
</dbReference>
<evidence type="ECO:0000256" key="2">
    <source>
        <dbReference type="SAM" id="MobiDB-lite"/>
    </source>
</evidence>
<feature type="transmembrane region" description="Helical" evidence="3">
    <location>
        <begin position="197"/>
        <end position="216"/>
    </location>
</feature>
<feature type="transmembrane region" description="Helical" evidence="3">
    <location>
        <begin position="51"/>
        <end position="74"/>
    </location>
</feature>
<organism evidence="4 5">
    <name type="scientific">Helicocarpus griseus UAMH5409</name>
    <dbReference type="NCBI Taxonomy" id="1447875"/>
    <lineage>
        <taxon>Eukaryota</taxon>
        <taxon>Fungi</taxon>
        <taxon>Dikarya</taxon>
        <taxon>Ascomycota</taxon>
        <taxon>Pezizomycotina</taxon>
        <taxon>Eurotiomycetes</taxon>
        <taxon>Eurotiomycetidae</taxon>
        <taxon>Onygenales</taxon>
        <taxon>Ajellomycetaceae</taxon>
        <taxon>Helicocarpus</taxon>
    </lineage>
</organism>
<keyword evidence="3" id="KW-1133">Transmembrane helix</keyword>
<dbReference type="InterPro" id="IPR010573">
    <property type="entry name" value="MFS_Str1/Tri12-like"/>
</dbReference>
<dbReference type="Proteomes" id="UP000223968">
    <property type="component" value="Unassembled WGS sequence"/>
</dbReference>
<keyword evidence="1" id="KW-0813">Transport</keyword>
<feature type="region of interest" description="Disordered" evidence="2">
    <location>
        <begin position="234"/>
        <end position="271"/>
    </location>
</feature>
<protein>
    <recommendedName>
        <fullName evidence="6">Major facilitator superfamily (MFS) profile domain-containing protein</fullName>
    </recommendedName>
</protein>
<keyword evidence="3" id="KW-0472">Membrane</keyword>
<feature type="transmembrane region" description="Helical" evidence="3">
    <location>
        <begin position="86"/>
        <end position="103"/>
    </location>
</feature>
<evidence type="ECO:0000313" key="5">
    <source>
        <dbReference type="Proteomes" id="UP000223968"/>
    </source>
</evidence>
<keyword evidence="5" id="KW-1185">Reference proteome</keyword>
<evidence type="ECO:0008006" key="6">
    <source>
        <dbReference type="Google" id="ProtNLM"/>
    </source>
</evidence>
<accession>A0A2B7WXS3</accession>
<evidence type="ECO:0000313" key="4">
    <source>
        <dbReference type="EMBL" id="PGH01475.1"/>
    </source>
</evidence>
<keyword evidence="3" id="KW-0812">Transmembrane</keyword>
<sequence length="271" mass="29479">MRFFRDVRGFTCLTVISSVMGIINVALFVMWPSQVIYIFGSTSKSWEETAWLSSTAAFGAWAGIVFVGPFYNWFKRLRWQLIVGSVWIRMGEVMTMLMVQYVVSDQDLGIAFEPFSDPSFTAAFLSVSTKKLPGQLQAKVVPAVLETDLPETSITSLLTAVAAGSQEAILAVPGMTSKLLSLTNITVSQSYSAAYPYVYYMSIVLGGAGIIGAVCLRDFNHYLTDHVSRQIHAKEETEVDPLQNVEPAANGGSTGSESKKAGGKSNITKKA</sequence>
<dbReference type="EMBL" id="PDNB01000171">
    <property type="protein sequence ID" value="PGH01475.1"/>
    <property type="molecule type" value="Genomic_DNA"/>
</dbReference>
<evidence type="ECO:0000256" key="3">
    <source>
        <dbReference type="SAM" id="Phobius"/>
    </source>
</evidence>
<evidence type="ECO:0000256" key="1">
    <source>
        <dbReference type="ARBA" id="ARBA00022448"/>
    </source>
</evidence>
<feature type="transmembrane region" description="Helical" evidence="3">
    <location>
        <begin position="12"/>
        <end position="31"/>
    </location>
</feature>
<gene>
    <name evidence="4" type="ORF">AJ79_07913</name>
</gene>
<dbReference type="GO" id="GO:0022857">
    <property type="term" value="F:transmembrane transporter activity"/>
    <property type="evidence" value="ECO:0007669"/>
    <property type="project" value="InterPro"/>
</dbReference>
<reference evidence="4 5" key="1">
    <citation type="submission" date="2017-10" db="EMBL/GenBank/DDBJ databases">
        <title>Comparative genomics in systemic dimorphic fungi from Ajellomycetaceae.</title>
        <authorList>
            <person name="Munoz J.F."/>
            <person name="Mcewen J.G."/>
            <person name="Clay O.K."/>
            <person name="Cuomo C.A."/>
        </authorList>
    </citation>
    <scope>NUCLEOTIDE SEQUENCE [LARGE SCALE GENOMIC DNA]</scope>
    <source>
        <strain evidence="4 5">UAMH5409</strain>
    </source>
</reference>
<proteinExistence type="predicted"/>
<name>A0A2B7WXS3_9EURO</name>
<dbReference type="AlphaFoldDB" id="A0A2B7WXS3"/>
<dbReference type="OrthoDB" id="2587356at2759"/>